<organism evidence="1 2">
    <name type="scientific">Sphingomonas desiccabilis</name>
    <dbReference type="NCBI Taxonomy" id="429134"/>
    <lineage>
        <taxon>Bacteria</taxon>
        <taxon>Pseudomonadati</taxon>
        <taxon>Pseudomonadota</taxon>
        <taxon>Alphaproteobacteria</taxon>
        <taxon>Sphingomonadales</taxon>
        <taxon>Sphingomonadaceae</taxon>
        <taxon>Sphingomonas</taxon>
    </lineage>
</organism>
<reference evidence="1 2" key="1">
    <citation type="submission" date="2019-01" db="EMBL/GenBank/DDBJ databases">
        <title>Sphingomonas mucosissima sp. nov. and Sphingomonas desiccabilis sp. nov., from biological soil crusts in the Colorado Plateau, USA.</title>
        <authorList>
            <person name="Zhu D."/>
        </authorList>
    </citation>
    <scope>NUCLEOTIDE SEQUENCE [LARGE SCALE GENOMIC DNA]</scope>
    <source>
        <strain evidence="1 2">CP1D</strain>
    </source>
</reference>
<proteinExistence type="predicted"/>
<dbReference type="OrthoDB" id="9958026at2"/>
<dbReference type="RefSeq" id="WP_129341265.1">
    <property type="nucleotide sequence ID" value="NZ_JACIDD010000001.1"/>
</dbReference>
<dbReference type="AlphaFoldDB" id="A0A4Q2IYB5"/>
<dbReference type="Proteomes" id="UP000292347">
    <property type="component" value="Unassembled WGS sequence"/>
</dbReference>
<accession>A0A4Q2IYB5</accession>
<evidence type="ECO:0000313" key="1">
    <source>
        <dbReference type="EMBL" id="RXZ35496.1"/>
    </source>
</evidence>
<name>A0A4Q2IYB5_9SPHN</name>
<dbReference type="InterPro" id="IPR009937">
    <property type="entry name" value="Phage_holin_3_6"/>
</dbReference>
<comment type="caution">
    <text evidence="1">The sequence shown here is derived from an EMBL/GenBank/DDBJ whole genome shotgun (WGS) entry which is preliminary data.</text>
</comment>
<protein>
    <submittedName>
        <fullName evidence="1">Phage holin family protein</fullName>
    </submittedName>
</protein>
<gene>
    <name evidence="1" type="ORF">EO081_07740</name>
</gene>
<dbReference type="EMBL" id="SDPT01000001">
    <property type="protein sequence ID" value="RXZ35496.1"/>
    <property type="molecule type" value="Genomic_DNA"/>
</dbReference>
<evidence type="ECO:0000313" key="2">
    <source>
        <dbReference type="Proteomes" id="UP000292347"/>
    </source>
</evidence>
<keyword evidence="2" id="KW-1185">Reference proteome</keyword>
<sequence>MRDSRSDASIGELIQRLVSDGRTWIQAELSVWKAVAASRKNDAILGVALGVGALVLTFAAIGALLVGLILVLREPLGDGGATAVVVLVALAIAGILGKMAATRLGRAFSGDGL</sequence>
<dbReference type="Pfam" id="PF07332">
    <property type="entry name" value="Phage_holin_3_6"/>
    <property type="match status" value="1"/>
</dbReference>